<sequence length="2175" mass="239032">MRLWLVLGSPRGRLRAALKRAAEAEARLRVLSLDCYLRPAAEVPQANGGANWTHSDAIDFERLRVDLRVWNDPGCEILVLADDRVCGCRELLHDAEEIVLCSSSEPGCFQDCVLSRVTLQDYSARIWPTYRDRAKEFLRMSAELSLTKKLRILDEDAFRQEVLASDFADTFFGQLLDAKNVPKATQADLKRWGARVDVCPPERNQRTFQQLRKEVLYPIEAEAKRFAVKVLRLLKPEPSKALQEILNYRLSIRAMSKEERAKWSSVLCTRELGPSGEILSVEMLRWAWRSLKDLPPMDADDLPRADLVLALSPPCGEELIPFASLLESSAKGLEPICLAVDTVIDFGRLHFLRQRMWDASPEVTLDLARRLLEHKHWLLKALGTRFAGQLLDADAPRYQVCFRDLTQHGGVPFAQTLAQALLCLSAPLTEESHVEDTESSSAVAFSSGAWRSVQIRCRRGGEGGGEVLVAVDGKEQWLPSYWVRASTPGHDYWQRLREWWLVDPFALRKLLDRAPDHCSKCLEASLAQPLAERLSAALRSGALGLAAELAASLLRLARYGASSANSDATSSSASAARAGTLMKDLQLLVASLSDLGIEQGLAEAMALLALMARSKNVAATLERAVEDSGESNAPAFAAPPAFAPASASASEFRLREATEDPGRRVLELMQLKEQLKLSDQRQAQLQEDSRRKEAEVQRCRDAMALLLEEKKTLAQRVADLELTRAAAVSAASAPPALPMGAEADVEAEEDDWVLKADVESLSEADAQSFVARLAKRRDSVTALRSSLCGALRQLGENLYTSSVHFVDELLQNADDCSYLQEPSFRLTVTADQAHFFYNERGFRPKDVLSLCSLAVSTKSGDEFLGHKGVGFKSVFACSNTPSICSGKFRFKFEVPGPDELAYITPRWLEPCAFATHEGDGTHILLPFRPELVGDAEFLQKLEAAFDPLVLLGLSRLRHLAFEGDALKLSAHLTKGPEESFLEVATFSCCLRTANSKRLFRVFASADGRLRLAFPELPGPELPVCAGLPCAHVGHKFLLQGKWQLTTSREAVRENAFNAQLRAEAAKLFTVAARHHEVKPHLAAFLPSTGPGTPPFWQAFAEEVICELRAVLPDLGLTASSAALRLPDARVLALVTAETFQAAGLQVVQDETLQVVLEKCGVRALAVEDIFLAERMEEKSAAWWAELFQLLLDNSGKPGIDDIAKTQRLWSLRGHAGRRAIVGDPVVFCSVPSSLQPWRPEVAILDTASAAELRFALTHVAHAWDGGFGFARKVLRLHLDFRKGNQEMASEHLWADLRFLRRSFRSDELQLLCGDAFDASLGEVALVPVHGPEAKAAAQLATVPTVAGCRVPLEPGVLAVALPYDSEAQAEDPIEWEEFLLRLGCQPPKADLRTAVESPVLPALEQLPIAKLHAVLSALPPRTLQWLQEKVVMMARSGRAVALNNLVAEQLLRSLPLPLEQLELVPVPPETQEVAQLLGICVRQNAEMCWFILAALCAQQVRSLGPYIENLAMLQSLGAEGPTASSPVLFLPDAAESESGAFCGLGEVYVCSDLDEGDLSFGFQELRRCLARGVISCRQNVAYWSFAQDLRRFGCSARPSCADAALALRTAAAERRNRRALGQRDLLSDRGLEVMLSLYQLLDHVLATDSNRSIRSWTERLAEAPRGDLELPLVTWEGAVARGEGAEVRACRSTWLIDSMLAQNAEVLFVHVDIAERCPHVVSAMGWPYLEADAQILWHQSNNNPEYELAEVSAAFSEVLQRSIQVVSCNWIALEVIFTPGREPIRGRLRAQPSFALLGGVLALATHFVREAGAKAALAAGALAQLLALENFSKEEAEVTARRTCEGIRSFSSERYWEGDGFSGPNGVRQTPAVEVILPSGIEEATLPGLMGSFGGVEQYEDQDRFFMPALDRRRDQELFGDVISRILSQPPGAASRSGGFGGGSGAVNVAELKEQQRLVGQRAEHFYSCFLAQVFGDAYKPSRDWVSSARLSVFPGTRGTDDAAGFDFMIVDTAQHIAPSQGKKSTRCFIEVKGCSGAFDGTFCLSANEQRKRDQVAAIKSEANAYVIAVVDNMDTLEMASIRHFLWSELPQLLRLEPDSFLATVDVASGQVVSRSSSQALRREEPAHPQPREPARPEPRLEPRRPQRWEREEGKGQGKKANVNIPASKAGLIIG</sequence>
<reference evidence="3" key="1">
    <citation type="submission" date="2023-08" db="EMBL/GenBank/DDBJ databases">
        <authorList>
            <person name="Chen Y."/>
            <person name="Shah S."/>
            <person name="Dougan E. K."/>
            <person name="Thang M."/>
            <person name="Chan C."/>
        </authorList>
    </citation>
    <scope>NUCLEOTIDE SEQUENCE</scope>
</reference>
<gene>
    <name evidence="3" type="ORF">EVOR1521_LOCUS21922</name>
</gene>
<proteinExistence type="predicted"/>
<evidence type="ECO:0008006" key="5">
    <source>
        <dbReference type="Google" id="ProtNLM"/>
    </source>
</evidence>
<dbReference type="SUPFAM" id="SSF55874">
    <property type="entry name" value="ATPase domain of HSP90 chaperone/DNA topoisomerase II/histidine kinase"/>
    <property type="match status" value="1"/>
</dbReference>
<dbReference type="PANTHER" id="PTHR32387">
    <property type="entry name" value="WU:FJ29H11"/>
    <property type="match status" value="1"/>
</dbReference>
<dbReference type="Gene3D" id="3.30.565.10">
    <property type="entry name" value="Histidine kinase-like ATPase, C-terminal domain"/>
    <property type="match status" value="1"/>
</dbReference>
<dbReference type="EMBL" id="CAUJNA010003287">
    <property type="protein sequence ID" value="CAJ1398036.1"/>
    <property type="molecule type" value="Genomic_DNA"/>
</dbReference>
<dbReference type="InterPro" id="IPR052957">
    <property type="entry name" value="Auxin_embryo_med"/>
</dbReference>
<dbReference type="NCBIfam" id="NF047352">
    <property type="entry name" value="P_loop_sacsin"/>
    <property type="match status" value="1"/>
</dbReference>
<feature type="coiled-coil region" evidence="1">
    <location>
        <begin position="668"/>
        <end position="723"/>
    </location>
</feature>
<dbReference type="InterPro" id="IPR036890">
    <property type="entry name" value="HATPase_C_sf"/>
</dbReference>
<protein>
    <recommendedName>
        <fullName evidence="5">Protein NO VEIN C-terminal domain-containing protein</fullName>
    </recommendedName>
</protein>
<keyword evidence="1" id="KW-0175">Coiled coil</keyword>
<comment type="caution">
    <text evidence="3">The sequence shown here is derived from an EMBL/GenBank/DDBJ whole genome shotgun (WGS) entry which is preliminary data.</text>
</comment>
<name>A0AA36J2I6_9DINO</name>
<evidence type="ECO:0000313" key="4">
    <source>
        <dbReference type="Proteomes" id="UP001178507"/>
    </source>
</evidence>
<feature type="non-terminal residue" evidence="3">
    <location>
        <position position="1"/>
    </location>
</feature>
<feature type="region of interest" description="Disordered" evidence="2">
    <location>
        <begin position="2114"/>
        <end position="2175"/>
    </location>
</feature>
<dbReference type="Proteomes" id="UP001178507">
    <property type="component" value="Unassembled WGS sequence"/>
</dbReference>
<evidence type="ECO:0000256" key="2">
    <source>
        <dbReference type="SAM" id="MobiDB-lite"/>
    </source>
</evidence>
<evidence type="ECO:0000256" key="1">
    <source>
        <dbReference type="SAM" id="Coils"/>
    </source>
</evidence>
<dbReference type="PANTHER" id="PTHR32387:SF0">
    <property type="entry name" value="PROTEIN NO VEIN"/>
    <property type="match status" value="1"/>
</dbReference>
<organism evidence="3 4">
    <name type="scientific">Effrenium voratum</name>
    <dbReference type="NCBI Taxonomy" id="2562239"/>
    <lineage>
        <taxon>Eukaryota</taxon>
        <taxon>Sar</taxon>
        <taxon>Alveolata</taxon>
        <taxon>Dinophyceae</taxon>
        <taxon>Suessiales</taxon>
        <taxon>Symbiodiniaceae</taxon>
        <taxon>Effrenium</taxon>
    </lineage>
</organism>
<evidence type="ECO:0000313" key="3">
    <source>
        <dbReference type="EMBL" id="CAJ1398036.1"/>
    </source>
</evidence>
<keyword evidence="4" id="KW-1185">Reference proteome</keyword>
<feature type="compositionally biased region" description="Basic and acidic residues" evidence="2">
    <location>
        <begin position="2121"/>
        <end position="2156"/>
    </location>
</feature>
<accession>A0AA36J2I6</accession>